<dbReference type="InterPro" id="IPR027417">
    <property type="entry name" value="P-loop_NTPase"/>
</dbReference>
<organism evidence="4 5">
    <name type="scientific">Falsiruegeria litorea R37</name>
    <dbReference type="NCBI Taxonomy" id="1200284"/>
    <lineage>
        <taxon>Bacteria</taxon>
        <taxon>Pseudomonadati</taxon>
        <taxon>Pseudomonadota</taxon>
        <taxon>Alphaproteobacteria</taxon>
        <taxon>Rhodobacterales</taxon>
        <taxon>Roseobacteraceae</taxon>
        <taxon>Falsiruegeria</taxon>
    </lineage>
</organism>
<dbReference type="SUPFAM" id="SSF52540">
    <property type="entry name" value="P-loop containing nucleoside triphosphate hydrolases"/>
    <property type="match status" value="1"/>
</dbReference>
<evidence type="ECO:0000313" key="4">
    <source>
        <dbReference type="EMBL" id="SLN46151.1"/>
    </source>
</evidence>
<feature type="coiled-coil region" evidence="1">
    <location>
        <begin position="203"/>
        <end position="230"/>
    </location>
</feature>
<dbReference type="Gene3D" id="3.40.50.300">
    <property type="entry name" value="P-loop containing nucleotide triphosphate hydrolases"/>
    <property type="match status" value="2"/>
</dbReference>
<evidence type="ECO:0000259" key="3">
    <source>
        <dbReference type="Pfam" id="PF02463"/>
    </source>
</evidence>
<feature type="compositionally biased region" description="Basic and acidic residues" evidence="2">
    <location>
        <begin position="337"/>
        <end position="354"/>
    </location>
</feature>
<dbReference type="EMBL" id="FWFO01000001">
    <property type="protein sequence ID" value="SLN46151.1"/>
    <property type="molecule type" value="Genomic_DNA"/>
</dbReference>
<dbReference type="RefSeq" id="WP_085795974.1">
    <property type="nucleotide sequence ID" value="NZ_FWFO01000001.1"/>
</dbReference>
<reference evidence="4 5" key="1">
    <citation type="submission" date="2017-03" db="EMBL/GenBank/DDBJ databases">
        <authorList>
            <person name="Afonso C.L."/>
            <person name="Miller P.J."/>
            <person name="Scott M.A."/>
            <person name="Spackman E."/>
            <person name="Goraichik I."/>
            <person name="Dimitrov K.M."/>
            <person name="Suarez D.L."/>
            <person name="Swayne D.E."/>
        </authorList>
    </citation>
    <scope>NUCLEOTIDE SEQUENCE [LARGE SCALE GENOMIC DNA]</scope>
    <source>
        <strain evidence="4 5">CECT 7639</strain>
    </source>
</reference>
<feature type="domain" description="RecF/RecN/SMC N-terminal" evidence="3">
    <location>
        <begin position="4"/>
        <end position="858"/>
    </location>
</feature>
<dbReference type="InterPro" id="IPR003395">
    <property type="entry name" value="RecF/RecN/SMC_N"/>
</dbReference>
<proteinExistence type="predicted"/>
<evidence type="ECO:0000256" key="2">
    <source>
        <dbReference type="SAM" id="MobiDB-lite"/>
    </source>
</evidence>
<evidence type="ECO:0000256" key="1">
    <source>
        <dbReference type="SAM" id="Coils"/>
    </source>
</evidence>
<keyword evidence="1" id="KW-0175">Coiled coil</keyword>
<feature type="region of interest" description="Disordered" evidence="2">
    <location>
        <begin position="337"/>
        <end position="402"/>
    </location>
</feature>
<dbReference type="Proteomes" id="UP000193077">
    <property type="component" value="Unassembled WGS sequence"/>
</dbReference>
<feature type="compositionally biased region" description="Basic and acidic residues" evidence="2">
    <location>
        <begin position="362"/>
        <end position="385"/>
    </location>
</feature>
<keyword evidence="5" id="KW-1185">Reference proteome</keyword>
<accession>A0A1Y5SVI9</accession>
<dbReference type="Pfam" id="PF02463">
    <property type="entry name" value="SMC_N"/>
    <property type="match status" value="1"/>
</dbReference>
<dbReference type="OrthoDB" id="7069379at2"/>
<evidence type="ECO:0000313" key="5">
    <source>
        <dbReference type="Proteomes" id="UP000193077"/>
    </source>
</evidence>
<dbReference type="AlphaFoldDB" id="A0A1Y5SVI9"/>
<dbReference type="PANTHER" id="PTHR32114">
    <property type="entry name" value="ABC TRANSPORTER ABCH.3"/>
    <property type="match status" value="1"/>
</dbReference>
<gene>
    <name evidence="4" type="ORF">TRL7639_02514</name>
</gene>
<protein>
    <recommendedName>
        <fullName evidence="3">RecF/RecN/SMC N-terminal domain-containing protein</fullName>
    </recommendedName>
</protein>
<sequence length="874" mass="95440">MKLLSIRMNNVRRFTQPVEISDIGPGLNVLAAPNEQGKSTLFDALHALFFFEAKSWKLKEAATLAPHAGGNPEVSAEIEVEGKPYRVTKVFSSKPGQRQVSVHRDGHLFKQAEEAEDWIHALIKPPKDGGPAGLLWVRQGVTTLQTGKEDDTLAARRDLLSSVAGEIDDITGGRQMEKIRAALKGDLETYLNKNGSPKKHGPLWQAEQAVAELDKQKEELRGKVDRLRAMLTERRELRDERAALTDPVVMRERNEALETAQAALRAAEAYLENQAKADEASQTAQLVLDTHRDRIKSGEEQLTEFRNAEAALEQFLEKVAGAEAQLAEAEQNLKKAKTAEENARKDQISAEQTRDAVQAAEAGRKGAERRQELTKRLVDARRHSTEAATARKTVDASPSAPRMERLEGAWQEFELLKRAREASAAAITLAVEPGQQDRVTLDGAPLEPGQRKALPDGGDIAIVGVGAIRVHPAEQHDVVALDEAQAEFDIALEATGCPSLQDARKAEKARKSAEGALRDANAKLKISAPDGIQALMEEISTLPETVAEVENLPSQTDADAMFRTARAAHDRARADLEGVRAAFDARHGEAREFRVRRDEAQNRLDRALGAVEDPAEKGNELTKLQAQTPEFENVLTDAQKLVQTLAVEAPDITLRQAGAQRAQNVADQAASRLTEIGNQLARLEAVIEIDADLAIEEKQLEVEGKLEAALSYAEQVQAEVKVLQRLDTALSGAQKQAHDAYIGPIRNELRPLLSMVLPGAELTLDADSVLPTGLSRPEGEDSYDQLSGGTQEQIALLVRLAFARLLAESGTPAPIILDDAIVYTDDDRIERMFNALTQQAGDMQIIVLSCRQKVFRGLGGQTLSIRQAAQEVGV</sequence>
<dbReference type="PANTHER" id="PTHR32114:SF2">
    <property type="entry name" value="ABC TRANSPORTER ABCH.3"/>
    <property type="match status" value="1"/>
</dbReference>
<name>A0A1Y5SVI9_9RHOB</name>